<feature type="transmembrane region" description="Helical" evidence="1">
    <location>
        <begin position="40"/>
        <end position="60"/>
    </location>
</feature>
<keyword evidence="3" id="KW-1185">Reference proteome</keyword>
<evidence type="ECO:0000256" key="1">
    <source>
        <dbReference type="SAM" id="Phobius"/>
    </source>
</evidence>
<sequence length="65" mass="7041">MSAAGMKELTSFIGIALLILAIVFIQLSRNKLKGWFSKMVSLLAYFCLFAGGLIVVYVVLSGPTQ</sequence>
<comment type="caution">
    <text evidence="2">The sequence shown here is derived from an EMBL/GenBank/DDBJ whole genome shotgun (WGS) entry which is preliminary data.</text>
</comment>
<dbReference type="Proteomes" id="UP001228376">
    <property type="component" value="Unassembled WGS sequence"/>
</dbReference>
<dbReference type="InterPro" id="IPR020076">
    <property type="entry name" value="DUF2768"/>
</dbReference>
<dbReference type="RefSeq" id="WP_306065083.1">
    <property type="nucleotide sequence ID" value="NZ_JAROCA020000001.1"/>
</dbReference>
<name>A0ABU5CH97_9BACI</name>
<dbReference type="Pfam" id="PF10966">
    <property type="entry name" value="DUF2768"/>
    <property type="match status" value="1"/>
</dbReference>
<keyword evidence="1" id="KW-1133">Transmembrane helix</keyword>
<reference evidence="2 3" key="1">
    <citation type="submission" date="2023-10" db="EMBL/GenBank/DDBJ databases">
        <title>179-bfca-hs.</title>
        <authorList>
            <person name="Miliotis G."/>
            <person name="Sengupta P."/>
            <person name="Hameed A."/>
            <person name="Chuvochina M."/>
            <person name="Mcdonagh F."/>
            <person name="Simpson A.C."/>
            <person name="Singh N.K."/>
            <person name="Rekha P.D."/>
            <person name="Raman K."/>
            <person name="Hugenholtz P."/>
            <person name="Venkateswaran K."/>
        </authorList>
    </citation>
    <scope>NUCLEOTIDE SEQUENCE [LARGE SCALE GENOMIC DNA]</scope>
    <source>
        <strain evidence="2 3">179-BFC-A-HS</strain>
    </source>
</reference>
<accession>A0ABU5CH97</accession>
<proteinExistence type="predicted"/>
<evidence type="ECO:0000313" key="3">
    <source>
        <dbReference type="Proteomes" id="UP001228376"/>
    </source>
</evidence>
<evidence type="ECO:0000313" key="2">
    <source>
        <dbReference type="EMBL" id="MDY0405693.1"/>
    </source>
</evidence>
<keyword evidence="1" id="KW-0472">Membrane</keyword>
<organism evidence="2 3">
    <name type="scientific">Tigheibacillus jepli</name>
    <dbReference type="NCBI Taxonomy" id="3035914"/>
    <lineage>
        <taxon>Bacteria</taxon>
        <taxon>Bacillati</taxon>
        <taxon>Bacillota</taxon>
        <taxon>Bacilli</taxon>
        <taxon>Bacillales</taxon>
        <taxon>Bacillaceae</taxon>
        <taxon>Tigheibacillus</taxon>
    </lineage>
</organism>
<keyword evidence="1" id="KW-0812">Transmembrane</keyword>
<protein>
    <submittedName>
        <fullName evidence="2">DUF2768 domain-containing protein</fullName>
    </submittedName>
</protein>
<feature type="transmembrane region" description="Helical" evidence="1">
    <location>
        <begin position="12"/>
        <end position="28"/>
    </location>
</feature>
<dbReference type="EMBL" id="JAROCA020000001">
    <property type="protein sequence ID" value="MDY0405693.1"/>
    <property type="molecule type" value="Genomic_DNA"/>
</dbReference>
<gene>
    <name evidence="2" type="ORF">P5G51_010075</name>
</gene>